<organism evidence="2 3">
    <name type="scientific">Pseudomonas asplenii</name>
    <dbReference type="NCBI Taxonomy" id="53407"/>
    <lineage>
        <taxon>Bacteria</taxon>
        <taxon>Pseudomonadati</taxon>
        <taxon>Pseudomonadota</taxon>
        <taxon>Gammaproteobacteria</taxon>
        <taxon>Pseudomonadales</taxon>
        <taxon>Pseudomonadaceae</taxon>
        <taxon>Pseudomonas</taxon>
    </lineage>
</organism>
<evidence type="ECO:0000256" key="1">
    <source>
        <dbReference type="ARBA" id="ARBA00006479"/>
    </source>
</evidence>
<keyword evidence="2" id="KW-0808">Transferase</keyword>
<keyword evidence="2" id="KW-0418">Kinase</keyword>
<proteinExistence type="inferred from homology"/>
<dbReference type="STRING" id="50340.PF66_01691"/>
<dbReference type="PANTHER" id="PTHR18964:SF149">
    <property type="entry name" value="BIFUNCTIONAL UDP-N-ACETYLGLUCOSAMINE 2-EPIMERASE_N-ACETYLMANNOSAMINE KINASE"/>
    <property type="match status" value="1"/>
</dbReference>
<accession>A0A0N0E566</accession>
<comment type="caution">
    <text evidence="2">The sequence shown here is derived from an EMBL/GenBank/DDBJ whole genome shotgun (WGS) entry which is preliminary data.</text>
</comment>
<dbReference type="EMBL" id="JSYZ01000004">
    <property type="protein sequence ID" value="KPA92107.1"/>
    <property type="molecule type" value="Genomic_DNA"/>
</dbReference>
<dbReference type="AlphaFoldDB" id="A0A0N0E566"/>
<name>A0A0N0E566_9PSED</name>
<dbReference type="GO" id="GO:0016301">
    <property type="term" value="F:kinase activity"/>
    <property type="evidence" value="ECO:0007669"/>
    <property type="project" value="UniProtKB-KW"/>
</dbReference>
<reference evidence="2 3" key="1">
    <citation type="journal article" date="2015" name="PLoS ONE">
        <title>Rice-Infecting Pseudomonas Genomes Are Highly Accessorized and Harbor Multiple Putative Virulence Mechanisms to Cause Sheath Brown Rot.</title>
        <authorList>
            <person name="Quibod I.L."/>
            <person name="Grande G."/>
            <person name="Oreiro E.G."/>
            <person name="Borja F.N."/>
            <person name="Dossa G.S."/>
            <person name="Mauleon R."/>
            <person name="Cruz C.V."/>
            <person name="Oliva R."/>
        </authorList>
    </citation>
    <scope>NUCLEOTIDE SEQUENCE [LARGE SCALE GENOMIC DNA]</scope>
    <source>
        <strain evidence="2 3">IRRI 6609</strain>
    </source>
</reference>
<sequence length="310" mass="33069">MHCASVDLGGSKIALCFSFSGRIMQRERIEIPSGLHPQVILDQVKALIESQILLHGPISSLVIASAPTLNADGTIIRWPNRPDWEGVALAHVFRVAGVDRVIWCDDGTAATYGDATVMRASNLLHLSLGTGVGGGVVYQGRILPNRELGHLLVWPGGALCSCGRSGCLQAYASFRSLDKFVASMGFSDEAALSHWRLRAVQALALTVANLVELFRVEVVCLGGGLLGRFPEMPQMVSVLLREPGYLKPSLTAPLVMQSPQGTEASLLGGLYLAEASHEVQNEICEGGQGNSKATIRHVGNGLSFISMSTR</sequence>
<dbReference type="EC" id="2.7.1.179" evidence="2"/>
<dbReference type="SUPFAM" id="SSF53067">
    <property type="entry name" value="Actin-like ATPase domain"/>
    <property type="match status" value="1"/>
</dbReference>
<keyword evidence="3" id="KW-1185">Reference proteome</keyword>
<comment type="similarity">
    <text evidence="1">Belongs to the ROK (NagC/XylR) family.</text>
</comment>
<dbReference type="PANTHER" id="PTHR18964">
    <property type="entry name" value="ROK (REPRESSOR, ORF, KINASE) FAMILY"/>
    <property type="match status" value="1"/>
</dbReference>
<dbReference type="RefSeq" id="WP_054059644.1">
    <property type="nucleotide sequence ID" value="NZ_JSYZ01000004.1"/>
</dbReference>
<gene>
    <name evidence="2" type="ORF">PF66_01691</name>
</gene>
<evidence type="ECO:0000313" key="2">
    <source>
        <dbReference type="EMBL" id="KPA92107.1"/>
    </source>
</evidence>
<dbReference type="OrthoDB" id="9810372at2"/>
<dbReference type="InterPro" id="IPR043129">
    <property type="entry name" value="ATPase_NBD"/>
</dbReference>
<dbReference type="Pfam" id="PF00480">
    <property type="entry name" value="ROK"/>
    <property type="match status" value="1"/>
</dbReference>
<protein>
    <submittedName>
        <fullName evidence="2">Transcriptional regulator/sugar kinase</fullName>
        <ecNumber evidence="2">2.7.1.179</ecNumber>
    </submittedName>
</protein>
<dbReference type="PATRIC" id="fig|50340.43.peg.4850"/>
<dbReference type="InterPro" id="IPR000600">
    <property type="entry name" value="ROK"/>
</dbReference>
<evidence type="ECO:0000313" key="3">
    <source>
        <dbReference type="Proteomes" id="UP000037931"/>
    </source>
</evidence>
<dbReference type="Gene3D" id="3.30.420.40">
    <property type="match status" value="2"/>
</dbReference>
<dbReference type="Proteomes" id="UP000037931">
    <property type="component" value="Unassembled WGS sequence"/>
</dbReference>